<keyword evidence="2" id="KW-1185">Reference proteome</keyword>
<dbReference type="Gramene" id="TuG1812G0500005626.01.T01">
    <property type="protein sequence ID" value="TuG1812G0500005626.01.T01.cds243260"/>
    <property type="gene ID" value="TuG1812G0500005626.01"/>
</dbReference>
<dbReference type="AlphaFoldDB" id="A0A8R7QLL8"/>
<name>A0A8R7QLL8_TRIUA</name>
<accession>A0A8R7QLL8</accession>
<sequence length="206" mass="21745">MHMSTKVHSRLDRRSVSLNHLLEVDAPEHPDDGERLLLAADVGFRLQYLGEGPVPLARKVGAEDLIGHGVPVLDVGQVLGGDAGTGVPSVVEGLFDGPHPLGLAHHNLHRRQRPLDRLHVGPGAVGGEHADGLQHGLPPQRHARQVRKAADEVAVAAAEWERRGRGEEMLKARKGVPMAAAIGEAGEGEVVSLHGDGGLVIRAAAD</sequence>
<organism evidence="1 2">
    <name type="scientific">Triticum urartu</name>
    <name type="common">Red wild einkorn</name>
    <name type="synonym">Crithodium urartu</name>
    <dbReference type="NCBI Taxonomy" id="4572"/>
    <lineage>
        <taxon>Eukaryota</taxon>
        <taxon>Viridiplantae</taxon>
        <taxon>Streptophyta</taxon>
        <taxon>Embryophyta</taxon>
        <taxon>Tracheophyta</taxon>
        <taxon>Spermatophyta</taxon>
        <taxon>Magnoliopsida</taxon>
        <taxon>Liliopsida</taxon>
        <taxon>Poales</taxon>
        <taxon>Poaceae</taxon>
        <taxon>BOP clade</taxon>
        <taxon>Pooideae</taxon>
        <taxon>Triticodae</taxon>
        <taxon>Triticeae</taxon>
        <taxon>Triticinae</taxon>
        <taxon>Triticum</taxon>
    </lineage>
</organism>
<evidence type="ECO:0000313" key="1">
    <source>
        <dbReference type="EnsemblPlants" id="TuG1812G0500005626.01.T01.cds243260"/>
    </source>
</evidence>
<evidence type="ECO:0000313" key="2">
    <source>
        <dbReference type="Proteomes" id="UP000015106"/>
    </source>
</evidence>
<dbReference type="Proteomes" id="UP000015106">
    <property type="component" value="Chromosome 5"/>
</dbReference>
<protein>
    <submittedName>
        <fullName evidence="1">Uncharacterized protein</fullName>
    </submittedName>
</protein>
<proteinExistence type="predicted"/>
<reference evidence="1" key="2">
    <citation type="submission" date="2018-03" db="EMBL/GenBank/DDBJ databases">
        <title>The Triticum urartu genome reveals the dynamic nature of wheat genome evolution.</title>
        <authorList>
            <person name="Ling H."/>
            <person name="Ma B."/>
            <person name="Shi X."/>
            <person name="Liu H."/>
            <person name="Dong L."/>
            <person name="Sun H."/>
            <person name="Cao Y."/>
            <person name="Gao Q."/>
            <person name="Zheng S."/>
            <person name="Li Y."/>
            <person name="Yu Y."/>
            <person name="Du H."/>
            <person name="Qi M."/>
            <person name="Li Y."/>
            <person name="Yu H."/>
            <person name="Cui Y."/>
            <person name="Wang N."/>
            <person name="Chen C."/>
            <person name="Wu H."/>
            <person name="Zhao Y."/>
            <person name="Zhang J."/>
            <person name="Li Y."/>
            <person name="Zhou W."/>
            <person name="Zhang B."/>
            <person name="Hu W."/>
            <person name="Eijk M."/>
            <person name="Tang J."/>
            <person name="Witsenboer H."/>
            <person name="Zhao S."/>
            <person name="Li Z."/>
            <person name="Zhang A."/>
            <person name="Wang D."/>
            <person name="Liang C."/>
        </authorList>
    </citation>
    <scope>NUCLEOTIDE SEQUENCE [LARGE SCALE GENOMIC DNA]</scope>
    <source>
        <strain evidence="1">cv. G1812</strain>
    </source>
</reference>
<dbReference type="EnsemblPlants" id="TuG1812G0500005626.01.T01">
    <property type="protein sequence ID" value="TuG1812G0500005626.01.T01.cds243260"/>
    <property type="gene ID" value="TuG1812G0500005626.01"/>
</dbReference>
<gene>
    <name evidence="1" type="primary">LOC125511659</name>
</gene>
<reference evidence="2" key="1">
    <citation type="journal article" date="2013" name="Nature">
        <title>Draft genome of the wheat A-genome progenitor Triticum urartu.</title>
        <authorList>
            <person name="Ling H.Q."/>
            <person name="Zhao S."/>
            <person name="Liu D."/>
            <person name="Wang J."/>
            <person name="Sun H."/>
            <person name="Zhang C."/>
            <person name="Fan H."/>
            <person name="Li D."/>
            <person name="Dong L."/>
            <person name="Tao Y."/>
            <person name="Gao C."/>
            <person name="Wu H."/>
            <person name="Li Y."/>
            <person name="Cui Y."/>
            <person name="Guo X."/>
            <person name="Zheng S."/>
            <person name="Wang B."/>
            <person name="Yu K."/>
            <person name="Liang Q."/>
            <person name="Yang W."/>
            <person name="Lou X."/>
            <person name="Chen J."/>
            <person name="Feng M."/>
            <person name="Jian J."/>
            <person name="Zhang X."/>
            <person name="Luo G."/>
            <person name="Jiang Y."/>
            <person name="Liu J."/>
            <person name="Wang Z."/>
            <person name="Sha Y."/>
            <person name="Zhang B."/>
            <person name="Wu H."/>
            <person name="Tang D."/>
            <person name="Shen Q."/>
            <person name="Xue P."/>
            <person name="Zou S."/>
            <person name="Wang X."/>
            <person name="Liu X."/>
            <person name="Wang F."/>
            <person name="Yang Y."/>
            <person name="An X."/>
            <person name="Dong Z."/>
            <person name="Zhang K."/>
            <person name="Zhang X."/>
            <person name="Luo M.C."/>
            <person name="Dvorak J."/>
            <person name="Tong Y."/>
            <person name="Wang J."/>
            <person name="Yang H."/>
            <person name="Li Z."/>
            <person name="Wang D."/>
            <person name="Zhang A."/>
            <person name="Wang J."/>
        </authorList>
    </citation>
    <scope>NUCLEOTIDE SEQUENCE</scope>
    <source>
        <strain evidence="2">cv. G1812</strain>
    </source>
</reference>
<reference evidence="1" key="3">
    <citation type="submission" date="2022-06" db="UniProtKB">
        <authorList>
            <consortium name="EnsemblPlants"/>
        </authorList>
    </citation>
    <scope>IDENTIFICATION</scope>
</reference>